<evidence type="ECO:0000313" key="5">
    <source>
        <dbReference type="EMBL" id="KAF9587985.1"/>
    </source>
</evidence>
<gene>
    <name evidence="5" type="ORF">IFM89_006864</name>
</gene>
<name>A0A835GWV7_9MAGN</name>
<dbReference type="Gene3D" id="3.40.309.10">
    <property type="entry name" value="Aldehyde Dehydrogenase, Chain A, domain 2"/>
    <property type="match status" value="1"/>
</dbReference>
<evidence type="ECO:0000256" key="2">
    <source>
        <dbReference type="ARBA" id="ARBA00023002"/>
    </source>
</evidence>
<comment type="similarity">
    <text evidence="1">Belongs to the aldehyde dehydrogenase family.</text>
</comment>
<organism evidence="5 6">
    <name type="scientific">Coptis chinensis</name>
    <dbReference type="NCBI Taxonomy" id="261450"/>
    <lineage>
        <taxon>Eukaryota</taxon>
        <taxon>Viridiplantae</taxon>
        <taxon>Streptophyta</taxon>
        <taxon>Embryophyta</taxon>
        <taxon>Tracheophyta</taxon>
        <taxon>Spermatophyta</taxon>
        <taxon>Magnoliopsida</taxon>
        <taxon>Ranunculales</taxon>
        <taxon>Ranunculaceae</taxon>
        <taxon>Coptidoideae</taxon>
        <taxon>Coptis</taxon>
    </lineage>
</organism>
<proteinExistence type="inferred from homology"/>
<sequence>MKVVFDNQRWSNIPKTRKPLRKHNTLFSPSPQQMPIHYVGQPPWPPTDWIDKPSYENPGILIGRVNAGLVTSALTLNEEKFIGKYVTKYQVTIPEMLRFSKYDITSEEDFVALGESCRATKAFLLLGRKHNGKADEKTENLRSFHLVAVTISYTFAIPDIPLSQSVYAGYLSLFVGIGWSVPQQHVEGRDVLCKLHESIYQSVLEQLIGVYKQVQMGDPLEKGTLLGPLHTSVSKEKFEKGMEIIKTQVYKALLEKTKSLPAKVENNRFCVSVHFKCVDEKAHNE</sequence>
<dbReference type="InterPro" id="IPR016163">
    <property type="entry name" value="Ald_DH_C"/>
</dbReference>
<evidence type="ECO:0000259" key="4">
    <source>
        <dbReference type="Pfam" id="PF00171"/>
    </source>
</evidence>
<dbReference type="SUPFAM" id="SSF53720">
    <property type="entry name" value="ALDH-like"/>
    <property type="match status" value="1"/>
</dbReference>
<protein>
    <recommendedName>
        <fullName evidence="4">Aldehyde dehydrogenase domain-containing protein</fullName>
    </recommendedName>
</protein>
<dbReference type="InterPro" id="IPR044638">
    <property type="entry name" value="ALDH7A1-like"/>
</dbReference>
<dbReference type="EMBL" id="JADFTS010000009">
    <property type="protein sequence ID" value="KAF9587985.1"/>
    <property type="molecule type" value="Genomic_DNA"/>
</dbReference>
<keyword evidence="6" id="KW-1185">Reference proteome</keyword>
<dbReference type="PANTHER" id="PTHR43521:SF1">
    <property type="entry name" value="ALPHA-AMINOADIPIC SEMIALDEHYDE DEHYDROGENASE"/>
    <property type="match status" value="1"/>
</dbReference>
<keyword evidence="2" id="KW-0560">Oxidoreductase</keyword>
<evidence type="ECO:0000256" key="3">
    <source>
        <dbReference type="ARBA" id="ARBA00023027"/>
    </source>
</evidence>
<accession>A0A835GWV7</accession>
<dbReference type="AlphaFoldDB" id="A0A835GWV7"/>
<dbReference type="GO" id="GO:0004029">
    <property type="term" value="F:aldehyde dehydrogenase (NAD+) activity"/>
    <property type="evidence" value="ECO:0007669"/>
    <property type="project" value="InterPro"/>
</dbReference>
<dbReference type="Pfam" id="PF00171">
    <property type="entry name" value="Aldedh"/>
    <property type="match status" value="1"/>
</dbReference>
<dbReference type="InterPro" id="IPR015590">
    <property type="entry name" value="Aldehyde_DH_dom"/>
</dbReference>
<dbReference type="PANTHER" id="PTHR43521">
    <property type="entry name" value="ALPHA-AMINOADIPIC SEMIALDEHYDE DEHYDROGENASE"/>
    <property type="match status" value="1"/>
</dbReference>
<feature type="domain" description="Aldehyde dehydrogenase" evidence="4">
    <location>
        <begin position="195"/>
        <end position="269"/>
    </location>
</feature>
<reference evidence="5 6" key="1">
    <citation type="submission" date="2020-10" db="EMBL/GenBank/DDBJ databases">
        <title>The Coptis chinensis genome and diversification of protoberbering-type alkaloids.</title>
        <authorList>
            <person name="Wang B."/>
            <person name="Shu S."/>
            <person name="Song C."/>
            <person name="Liu Y."/>
        </authorList>
    </citation>
    <scope>NUCLEOTIDE SEQUENCE [LARGE SCALE GENOMIC DNA]</scope>
    <source>
        <strain evidence="5">HL-2020</strain>
        <tissue evidence="5">Leaf</tissue>
    </source>
</reference>
<dbReference type="InterPro" id="IPR016161">
    <property type="entry name" value="Ald_DH/histidinol_DH"/>
</dbReference>
<evidence type="ECO:0000313" key="6">
    <source>
        <dbReference type="Proteomes" id="UP000631114"/>
    </source>
</evidence>
<dbReference type="Proteomes" id="UP000631114">
    <property type="component" value="Unassembled WGS sequence"/>
</dbReference>
<evidence type="ECO:0000256" key="1">
    <source>
        <dbReference type="ARBA" id="ARBA00009986"/>
    </source>
</evidence>
<keyword evidence="3" id="KW-0520">NAD</keyword>
<comment type="caution">
    <text evidence="5">The sequence shown here is derived from an EMBL/GenBank/DDBJ whole genome shotgun (WGS) entry which is preliminary data.</text>
</comment>